<comment type="caution">
    <text evidence="6">The sequence shown here is derived from an EMBL/GenBank/DDBJ whole genome shotgun (WGS) entry which is preliminary data.</text>
</comment>
<evidence type="ECO:0000259" key="5">
    <source>
        <dbReference type="PROSITE" id="PS50830"/>
    </source>
</evidence>
<keyword evidence="7" id="KW-1185">Reference proteome</keyword>
<dbReference type="PANTHER" id="PTHR12302">
    <property type="entry name" value="EBNA2 BINDING PROTEIN P100"/>
    <property type="match status" value="1"/>
</dbReference>
<reference evidence="7" key="1">
    <citation type="journal article" date="2019" name="Int. J. Syst. Evol. Microbiol.">
        <title>The Global Catalogue of Microorganisms (GCM) 10K type strain sequencing project: providing services to taxonomists for standard genome sequencing and annotation.</title>
        <authorList>
            <consortium name="The Broad Institute Genomics Platform"/>
            <consortium name="The Broad Institute Genome Sequencing Center for Infectious Disease"/>
            <person name="Wu L."/>
            <person name="Ma J."/>
        </authorList>
    </citation>
    <scope>NUCLEOTIDE SEQUENCE [LARGE SCALE GENOMIC DNA]</scope>
    <source>
        <strain evidence="7">CGMCC 4.1799</strain>
    </source>
</reference>
<dbReference type="SMART" id="SM00318">
    <property type="entry name" value="SNc"/>
    <property type="match status" value="1"/>
</dbReference>
<sequence>MRIRLAGIDCPESDQPWGASATQAASVYMERKHGVVEEIGQDRYGRSIGRVFVDGVNMNRALVSDGHCWAYTRYVKDKVLFELQDQAEERQSGLWGLTDAEPVPPWEWRRTR</sequence>
<keyword evidence="2" id="KW-0255">Endonuclease</keyword>
<dbReference type="Pfam" id="PF00565">
    <property type="entry name" value="SNase"/>
    <property type="match status" value="1"/>
</dbReference>
<evidence type="ECO:0000256" key="4">
    <source>
        <dbReference type="SAM" id="MobiDB-lite"/>
    </source>
</evidence>
<protein>
    <submittedName>
        <fullName evidence="6">Thermonuclease family protein</fullName>
    </submittedName>
</protein>
<dbReference type="Gene3D" id="2.40.50.90">
    <property type="match status" value="1"/>
</dbReference>
<evidence type="ECO:0000256" key="3">
    <source>
        <dbReference type="ARBA" id="ARBA00022801"/>
    </source>
</evidence>
<keyword evidence="3" id="KW-0378">Hydrolase</keyword>
<accession>A0ABW0RTE0</accession>
<feature type="domain" description="TNase-like" evidence="5">
    <location>
        <begin position="1"/>
        <end position="97"/>
    </location>
</feature>
<dbReference type="InterPro" id="IPR016071">
    <property type="entry name" value="Staphylococal_nuclease_OB-fold"/>
</dbReference>
<organism evidence="6 7">
    <name type="scientific">Marinobacter koreensis</name>
    <dbReference type="NCBI Taxonomy" id="335974"/>
    <lineage>
        <taxon>Bacteria</taxon>
        <taxon>Pseudomonadati</taxon>
        <taxon>Pseudomonadota</taxon>
        <taxon>Gammaproteobacteria</taxon>
        <taxon>Pseudomonadales</taxon>
        <taxon>Marinobacteraceae</taxon>
        <taxon>Marinobacter</taxon>
    </lineage>
</organism>
<dbReference type="RefSeq" id="WP_379883716.1">
    <property type="nucleotide sequence ID" value="NZ_JAKZAJ010000004.1"/>
</dbReference>
<name>A0ABW0RTE0_9GAMM</name>
<proteinExistence type="predicted"/>
<dbReference type="SUPFAM" id="SSF50199">
    <property type="entry name" value="Staphylococcal nuclease"/>
    <property type="match status" value="1"/>
</dbReference>
<dbReference type="EMBL" id="JBHSNL010000006">
    <property type="protein sequence ID" value="MFC5546790.1"/>
    <property type="molecule type" value="Genomic_DNA"/>
</dbReference>
<dbReference type="PANTHER" id="PTHR12302:SF3">
    <property type="entry name" value="SERINE_THREONINE-PROTEIN KINASE 31"/>
    <property type="match status" value="1"/>
</dbReference>
<evidence type="ECO:0000256" key="2">
    <source>
        <dbReference type="ARBA" id="ARBA00022759"/>
    </source>
</evidence>
<dbReference type="InterPro" id="IPR035437">
    <property type="entry name" value="SNase_OB-fold_sf"/>
</dbReference>
<gene>
    <name evidence="6" type="ORF">ACFPQA_17120</name>
</gene>
<dbReference type="PROSITE" id="PS50830">
    <property type="entry name" value="TNASE_3"/>
    <property type="match status" value="1"/>
</dbReference>
<dbReference type="Proteomes" id="UP001596055">
    <property type="component" value="Unassembled WGS sequence"/>
</dbReference>
<evidence type="ECO:0000313" key="6">
    <source>
        <dbReference type="EMBL" id="MFC5546790.1"/>
    </source>
</evidence>
<keyword evidence="1" id="KW-0540">Nuclease</keyword>
<feature type="region of interest" description="Disordered" evidence="4">
    <location>
        <begin position="89"/>
        <end position="112"/>
    </location>
</feature>
<evidence type="ECO:0000256" key="1">
    <source>
        <dbReference type="ARBA" id="ARBA00022722"/>
    </source>
</evidence>
<evidence type="ECO:0000313" key="7">
    <source>
        <dbReference type="Proteomes" id="UP001596055"/>
    </source>
</evidence>